<dbReference type="Proteomes" id="UP000255326">
    <property type="component" value="Unassembled WGS sequence"/>
</dbReference>
<organism evidence="2 3">
    <name type="scientific">Falsibacillus pallidus</name>
    <dbReference type="NCBI Taxonomy" id="493781"/>
    <lineage>
        <taxon>Bacteria</taxon>
        <taxon>Bacillati</taxon>
        <taxon>Bacillota</taxon>
        <taxon>Bacilli</taxon>
        <taxon>Bacillales</taxon>
        <taxon>Bacillaceae</taxon>
        <taxon>Falsibacillus</taxon>
    </lineage>
</organism>
<feature type="transmembrane region" description="Helical" evidence="1">
    <location>
        <begin position="64"/>
        <end position="86"/>
    </location>
</feature>
<comment type="caution">
    <text evidence="2">The sequence shown here is derived from an EMBL/GenBank/DDBJ whole genome shotgun (WGS) entry which is preliminary data.</text>
</comment>
<dbReference type="EMBL" id="QQAY01000006">
    <property type="protein sequence ID" value="RDI41943.1"/>
    <property type="molecule type" value="Genomic_DNA"/>
</dbReference>
<keyword evidence="1" id="KW-0812">Transmembrane</keyword>
<evidence type="ECO:0008006" key="4">
    <source>
        <dbReference type="Google" id="ProtNLM"/>
    </source>
</evidence>
<keyword evidence="1" id="KW-0472">Membrane</keyword>
<dbReference type="OrthoDB" id="2442156at2"/>
<proteinExistence type="predicted"/>
<keyword evidence="3" id="KW-1185">Reference proteome</keyword>
<reference evidence="2 3" key="1">
    <citation type="submission" date="2018-07" db="EMBL/GenBank/DDBJ databases">
        <title>Genomic Encyclopedia of Type Strains, Phase IV (KMG-IV): sequencing the most valuable type-strain genomes for metagenomic binning, comparative biology and taxonomic classification.</title>
        <authorList>
            <person name="Goeker M."/>
        </authorList>
    </citation>
    <scope>NUCLEOTIDE SEQUENCE [LARGE SCALE GENOMIC DNA]</scope>
    <source>
        <strain evidence="2 3">DSM 25281</strain>
    </source>
</reference>
<protein>
    <recommendedName>
        <fullName evidence="4">Major facilitator superfamily (MFS) profile domain-containing protein</fullName>
    </recommendedName>
</protein>
<evidence type="ECO:0000256" key="1">
    <source>
        <dbReference type="SAM" id="Phobius"/>
    </source>
</evidence>
<dbReference type="AlphaFoldDB" id="A0A370GJ46"/>
<name>A0A370GJ46_9BACI</name>
<keyword evidence="1" id="KW-1133">Transmembrane helix</keyword>
<evidence type="ECO:0000313" key="2">
    <source>
        <dbReference type="EMBL" id="RDI41943.1"/>
    </source>
</evidence>
<feature type="transmembrane region" description="Helical" evidence="1">
    <location>
        <begin position="30"/>
        <end position="58"/>
    </location>
</feature>
<accession>A0A370GJ46</accession>
<gene>
    <name evidence="2" type="ORF">DFR59_106102</name>
</gene>
<evidence type="ECO:0000313" key="3">
    <source>
        <dbReference type="Proteomes" id="UP000255326"/>
    </source>
</evidence>
<dbReference type="RefSeq" id="WP_114745827.1">
    <property type="nucleotide sequence ID" value="NZ_QQAY01000006.1"/>
</dbReference>
<sequence length="94" mass="10446">MPFIIGYGIAILGAITAYQLTKGKTNKRKFIGWGITLMFAISPFLSFAIGLTTAVIVMNGWAAMIMWVIFPPIFLLGFVLLLVGIFKKEEKVKF</sequence>